<dbReference type="Proteomes" id="UP000829708">
    <property type="component" value="Chromosome"/>
</dbReference>
<dbReference type="SUPFAM" id="SSF56601">
    <property type="entry name" value="beta-lactamase/transpeptidase-like"/>
    <property type="match status" value="1"/>
</dbReference>
<organism evidence="3 4">
    <name type="scientific">Sphaerochaeta associata</name>
    <dbReference type="NCBI Taxonomy" id="1129264"/>
    <lineage>
        <taxon>Bacteria</taxon>
        <taxon>Pseudomonadati</taxon>
        <taxon>Spirochaetota</taxon>
        <taxon>Spirochaetia</taxon>
        <taxon>Spirochaetales</taxon>
        <taxon>Sphaerochaetaceae</taxon>
        <taxon>Sphaerochaeta</taxon>
    </lineage>
</organism>
<dbReference type="EMBL" id="CP094929">
    <property type="protein sequence ID" value="UOM50713.1"/>
    <property type="molecule type" value="Genomic_DNA"/>
</dbReference>
<evidence type="ECO:0000313" key="3">
    <source>
        <dbReference type="EMBL" id="UOM50713.1"/>
    </source>
</evidence>
<dbReference type="InterPro" id="IPR001466">
    <property type="entry name" value="Beta-lactam-related"/>
</dbReference>
<evidence type="ECO:0000313" key="4">
    <source>
        <dbReference type="Proteomes" id="UP000829708"/>
    </source>
</evidence>
<evidence type="ECO:0000259" key="2">
    <source>
        <dbReference type="Pfam" id="PF00144"/>
    </source>
</evidence>
<reference evidence="4" key="1">
    <citation type="journal article" date="2024" name="J Bioinform Genom">
        <title>Complete genome sequence of the type strain bacterium Sphaerochaeta associata GLS2t (VKM B-2742)t.</title>
        <authorList>
            <person name="Troshina O.Y."/>
            <person name="Tepeeva A.N."/>
            <person name="Arzamasceva V.O."/>
            <person name="Whitman W.B."/>
            <person name="Varghese N."/>
            <person name="Shapiro N."/>
            <person name="Woyke T."/>
            <person name="Kripides N.C."/>
            <person name="Vasilenko O.V."/>
        </authorList>
    </citation>
    <scope>NUCLEOTIDE SEQUENCE [LARGE SCALE GENOMIC DNA]</scope>
    <source>
        <strain evidence="4">GLS2T</strain>
    </source>
</reference>
<dbReference type="Gene3D" id="3.40.710.10">
    <property type="entry name" value="DD-peptidase/beta-lactamase superfamily"/>
    <property type="match status" value="1"/>
</dbReference>
<accession>A0ABY4DB54</accession>
<dbReference type="RefSeq" id="WP_244772100.1">
    <property type="nucleotide sequence ID" value="NZ_CP094929.1"/>
</dbReference>
<evidence type="ECO:0000256" key="1">
    <source>
        <dbReference type="ARBA" id="ARBA00022801"/>
    </source>
</evidence>
<name>A0ABY4DB54_9SPIR</name>
<keyword evidence="4" id="KW-1185">Reference proteome</keyword>
<dbReference type="InterPro" id="IPR012338">
    <property type="entry name" value="Beta-lactam/transpept-like"/>
</dbReference>
<protein>
    <submittedName>
        <fullName evidence="3">Beta-lactamase family protein</fullName>
    </submittedName>
</protein>
<dbReference type="InterPro" id="IPR050789">
    <property type="entry name" value="Diverse_Enzym_Activities"/>
</dbReference>
<proteinExistence type="predicted"/>
<sequence>MLGILLLNSKSAALIESEDTLRITRENPMESNEDKLKAFLGKLMDDGVCPGLAAAVCSEDKVLFTYIGGLKQRIPKQILMTESALFDVASLTKVLATTMISSVLCDSGQLKYDTPLQHYLESSGNYRCATIRQLLTHTAGFVAEQRLDAVVGQPDETLDYILGTQPIASPGTKYEYSCFGFIVLGKILERIVGAPLDSIARDLVFAPLGMDHTVFNPLQAGYGENTIVATEFDKTLQKVIVGTVHDENARFLGGVAGNAGVFSSLGDTVRFCQMLLRDGCGQRGNFISHERVREFSTDYTYNLETARGIGFLLGSRGATPASENAGIGNYGHTGFTGTSLWISQSKKMAAILLTNRVHPTRHNTTLLPLREKFHSLAFAFDETSKLERGV</sequence>
<dbReference type="PANTHER" id="PTHR43283">
    <property type="entry name" value="BETA-LACTAMASE-RELATED"/>
    <property type="match status" value="1"/>
</dbReference>
<feature type="domain" description="Beta-lactamase-related" evidence="2">
    <location>
        <begin position="38"/>
        <end position="364"/>
    </location>
</feature>
<keyword evidence="1" id="KW-0378">Hydrolase</keyword>
<gene>
    <name evidence="3" type="ORF">MUG09_14205</name>
</gene>
<dbReference type="PANTHER" id="PTHR43283:SF11">
    <property type="entry name" value="BETA-LACTAMASE-RELATED DOMAIN-CONTAINING PROTEIN"/>
    <property type="match status" value="1"/>
</dbReference>
<dbReference type="Pfam" id="PF00144">
    <property type="entry name" value="Beta-lactamase"/>
    <property type="match status" value="1"/>
</dbReference>